<comment type="caution">
    <text evidence="2">The sequence shown here is derived from an EMBL/GenBank/DDBJ whole genome shotgun (WGS) entry which is preliminary data.</text>
</comment>
<organism evidence="2 3">
    <name type="scientific">Puccinia coronata f. sp. avenae</name>
    <dbReference type="NCBI Taxonomy" id="200324"/>
    <lineage>
        <taxon>Eukaryota</taxon>
        <taxon>Fungi</taxon>
        <taxon>Dikarya</taxon>
        <taxon>Basidiomycota</taxon>
        <taxon>Pucciniomycotina</taxon>
        <taxon>Pucciniomycetes</taxon>
        <taxon>Pucciniales</taxon>
        <taxon>Pucciniaceae</taxon>
        <taxon>Puccinia</taxon>
    </lineage>
</organism>
<evidence type="ECO:0000256" key="1">
    <source>
        <dbReference type="SAM" id="MobiDB-lite"/>
    </source>
</evidence>
<protein>
    <submittedName>
        <fullName evidence="2">Uncharacterized protein</fullName>
    </submittedName>
</protein>
<evidence type="ECO:0000313" key="2">
    <source>
        <dbReference type="EMBL" id="PLW14340.1"/>
    </source>
</evidence>
<proteinExistence type="predicted"/>
<feature type="region of interest" description="Disordered" evidence="1">
    <location>
        <begin position="101"/>
        <end position="130"/>
    </location>
</feature>
<feature type="compositionally biased region" description="Basic and acidic residues" evidence="1">
    <location>
        <begin position="101"/>
        <end position="111"/>
    </location>
</feature>
<gene>
    <name evidence="2" type="ORF">PCASD_18035</name>
</gene>
<dbReference type="EMBL" id="PGCI01000825">
    <property type="protein sequence ID" value="PLW14340.1"/>
    <property type="molecule type" value="Genomic_DNA"/>
</dbReference>
<reference evidence="2 3" key="1">
    <citation type="submission" date="2017-11" db="EMBL/GenBank/DDBJ databases">
        <title>De novo assembly and phasing of dikaryotic genomes from two isolates of Puccinia coronata f. sp. avenae, the causal agent of oat crown rust.</title>
        <authorList>
            <person name="Miller M.E."/>
            <person name="Zhang Y."/>
            <person name="Omidvar V."/>
            <person name="Sperschneider J."/>
            <person name="Schwessinger B."/>
            <person name="Raley C."/>
            <person name="Palmer J.M."/>
            <person name="Garnica D."/>
            <person name="Upadhyaya N."/>
            <person name="Rathjen J."/>
            <person name="Taylor J.M."/>
            <person name="Park R.F."/>
            <person name="Dodds P.N."/>
            <person name="Hirsch C.D."/>
            <person name="Kianian S.F."/>
            <person name="Figueroa M."/>
        </authorList>
    </citation>
    <scope>NUCLEOTIDE SEQUENCE [LARGE SCALE GENOMIC DNA]</scope>
    <source>
        <strain evidence="2">12SD80</strain>
    </source>
</reference>
<dbReference type="AlphaFoldDB" id="A0A2N5SM82"/>
<evidence type="ECO:0000313" key="3">
    <source>
        <dbReference type="Proteomes" id="UP000235392"/>
    </source>
</evidence>
<name>A0A2N5SM82_9BASI</name>
<sequence>MKATFPGICMFMIKLADQCKEVYNFEHFGNGFDFYTTNLNAENSLQFLGEASNSACSCPAPLSAMTLSPPLHTPTTNQPISNRYRELEELNHIIEDDHARRPFTNFDDHGSRQTVPAILPPISSQENYLT</sequence>
<dbReference type="Proteomes" id="UP000235392">
    <property type="component" value="Unassembled WGS sequence"/>
</dbReference>
<accession>A0A2N5SM82</accession>